<evidence type="ECO:0000313" key="5">
    <source>
        <dbReference type="Proteomes" id="UP000294902"/>
    </source>
</evidence>
<feature type="transmembrane region" description="Helical" evidence="2">
    <location>
        <begin position="108"/>
        <end position="132"/>
    </location>
</feature>
<protein>
    <submittedName>
        <fullName evidence="4">Uncharacterized protein DUF4342</fullName>
    </submittedName>
</protein>
<evidence type="ECO:0000313" key="4">
    <source>
        <dbReference type="EMBL" id="TCT16294.1"/>
    </source>
</evidence>
<dbReference type="OrthoDB" id="3183239at2"/>
<keyword evidence="2" id="KW-1133">Transmembrane helix</keyword>
<dbReference type="SUPFAM" id="SSF46934">
    <property type="entry name" value="UBA-like"/>
    <property type="match status" value="1"/>
</dbReference>
<dbReference type="RefSeq" id="WP_132250582.1">
    <property type="nucleotide sequence ID" value="NZ_SMAL01000002.1"/>
</dbReference>
<organism evidence="4 5">
    <name type="scientific">Natranaerovirga pectinivora</name>
    <dbReference type="NCBI Taxonomy" id="682400"/>
    <lineage>
        <taxon>Bacteria</taxon>
        <taxon>Bacillati</taxon>
        <taxon>Bacillota</taxon>
        <taxon>Clostridia</taxon>
        <taxon>Lachnospirales</taxon>
        <taxon>Natranaerovirgaceae</taxon>
        <taxon>Natranaerovirga</taxon>
    </lineage>
</organism>
<keyword evidence="2" id="KW-0812">Transmembrane</keyword>
<feature type="domain" description="DUF4342" evidence="3">
    <location>
        <begin position="65"/>
        <end position="138"/>
    </location>
</feature>
<reference evidence="4 5" key="1">
    <citation type="submission" date="2019-03" db="EMBL/GenBank/DDBJ databases">
        <title>Genomic Encyclopedia of Type Strains, Phase IV (KMG-IV): sequencing the most valuable type-strain genomes for metagenomic binning, comparative biology and taxonomic classification.</title>
        <authorList>
            <person name="Goeker M."/>
        </authorList>
    </citation>
    <scope>NUCLEOTIDE SEQUENCE [LARGE SCALE GENOMIC DNA]</scope>
    <source>
        <strain evidence="4 5">DSM 24629</strain>
    </source>
</reference>
<proteinExistence type="predicted"/>
<accession>A0A4R3MTB0</accession>
<dbReference type="InterPro" id="IPR025642">
    <property type="entry name" value="DUF4342"/>
</dbReference>
<dbReference type="Proteomes" id="UP000294902">
    <property type="component" value="Unassembled WGS sequence"/>
</dbReference>
<evidence type="ECO:0000256" key="2">
    <source>
        <dbReference type="SAM" id="Phobius"/>
    </source>
</evidence>
<name>A0A4R3MTB0_9FIRM</name>
<dbReference type="AlphaFoldDB" id="A0A4R3MTB0"/>
<comment type="caution">
    <text evidence="4">The sequence shown here is derived from an EMBL/GenBank/DDBJ whole genome shotgun (WGS) entry which is preliminary data.</text>
</comment>
<keyword evidence="5" id="KW-1185">Reference proteome</keyword>
<feature type="compositionally biased region" description="Basic and acidic residues" evidence="1">
    <location>
        <begin position="61"/>
        <end position="74"/>
    </location>
</feature>
<dbReference type="EMBL" id="SMAL01000002">
    <property type="protein sequence ID" value="TCT16294.1"/>
    <property type="molecule type" value="Genomic_DNA"/>
</dbReference>
<gene>
    <name evidence="4" type="ORF">EDC18_102311</name>
</gene>
<feature type="compositionally biased region" description="Low complexity" evidence="1">
    <location>
        <begin position="48"/>
        <end position="60"/>
    </location>
</feature>
<keyword evidence="2" id="KW-0472">Membrane</keyword>
<evidence type="ECO:0000256" key="1">
    <source>
        <dbReference type="SAM" id="MobiDB-lite"/>
    </source>
</evidence>
<evidence type="ECO:0000259" key="3">
    <source>
        <dbReference type="Pfam" id="PF14242"/>
    </source>
</evidence>
<sequence>MNTIEKIEYLRGKADINYEEARIILEKHNDDVVKALCELEKRGLVYNTKKSQSKNNNNSQEKSKTNDTNQKDEKSFGDSLKELFRKGNENRLVVKRNNDIIANISINYTLFFIIFAPHLAVFTLVLTLILGYKIRFKKEKSHSDIKVNEFVEKAASNVKESVKSFVEEFDKEDEIVDVYDDEYGEIIIED</sequence>
<feature type="region of interest" description="Disordered" evidence="1">
    <location>
        <begin position="48"/>
        <end position="74"/>
    </location>
</feature>
<dbReference type="InterPro" id="IPR009060">
    <property type="entry name" value="UBA-like_sf"/>
</dbReference>
<dbReference type="Pfam" id="PF14242">
    <property type="entry name" value="DUF4342"/>
    <property type="match status" value="1"/>
</dbReference>